<organism evidence="2 3">
    <name type="scientific">Phenylobacterium haematophilum</name>
    <dbReference type="NCBI Taxonomy" id="98513"/>
    <lineage>
        <taxon>Bacteria</taxon>
        <taxon>Pseudomonadati</taxon>
        <taxon>Pseudomonadota</taxon>
        <taxon>Alphaproteobacteria</taxon>
        <taxon>Caulobacterales</taxon>
        <taxon>Caulobacteraceae</taxon>
        <taxon>Phenylobacterium</taxon>
    </lineage>
</organism>
<evidence type="ECO:0000313" key="3">
    <source>
        <dbReference type="Proteomes" id="UP000530564"/>
    </source>
</evidence>
<dbReference type="RefSeq" id="WP_183771905.1">
    <property type="nucleotide sequence ID" value="NZ_JACIDK010000002.1"/>
</dbReference>
<feature type="chain" id="PRO_5032419634" description="DUF930 domain-containing protein" evidence="1">
    <location>
        <begin position="20"/>
        <end position="185"/>
    </location>
</feature>
<protein>
    <recommendedName>
        <fullName evidence="4">DUF930 domain-containing protein</fullName>
    </recommendedName>
</protein>
<name>A0A839ZXI6_9CAUL</name>
<keyword evidence="1" id="KW-0732">Signal</keyword>
<comment type="caution">
    <text evidence="2">The sequence shown here is derived from an EMBL/GenBank/DDBJ whole genome shotgun (WGS) entry which is preliminary data.</text>
</comment>
<evidence type="ECO:0008006" key="4">
    <source>
        <dbReference type="Google" id="ProtNLM"/>
    </source>
</evidence>
<gene>
    <name evidence="2" type="ORF">GGQ61_001942</name>
</gene>
<evidence type="ECO:0000313" key="2">
    <source>
        <dbReference type="EMBL" id="MBB3891225.1"/>
    </source>
</evidence>
<feature type="signal peptide" evidence="1">
    <location>
        <begin position="1"/>
        <end position="19"/>
    </location>
</feature>
<dbReference type="AlphaFoldDB" id="A0A839ZXI6"/>
<accession>A0A839ZXI6</accession>
<dbReference type="Proteomes" id="UP000530564">
    <property type="component" value="Unassembled WGS sequence"/>
</dbReference>
<sequence>MRTVAFALALALAPAVAAAQPTPAAPAAPVAKPAAPTPAKAASATPLVKVAPVSTTVATPPAAPPTVLGGEPELSRAQNIAIAKSIAALKTPEERRLANKWSNTKKVAEVICRPAALPALKKQVPNADRVFLGTDDPKTLTLVSTRSLTGAGQVRSGSAWRDFTFTCALMPSSGKVAGFTAVLKP</sequence>
<evidence type="ECO:0000256" key="1">
    <source>
        <dbReference type="SAM" id="SignalP"/>
    </source>
</evidence>
<reference evidence="2 3" key="1">
    <citation type="submission" date="2020-08" db="EMBL/GenBank/DDBJ databases">
        <title>Genomic Encyclopedia of Type Strains, Phase IV (KMG-IV): sequencing the most valuable type-strain genomes for metagenomic binning, comparative biology and taxonomic classification.</title>
        <authorList>
            <person name="Goeker M."/>
        </authorList>
    </citation>
    <scope>NUCLEOTIDE SEQUENCE [LARGE SCALE GENOMIC DNA]</scope>
    <source>
        <strain evidence="2 3">DSM 21793</strain>
    </source>
</reference>
<keyword evidence="3" id="KW-1185">Reference proteome</keyword>
<dbReference type="EMBL" id="JACIDK010000002">
    <property type="protein sequence ID" value="MBB3891225.1"/>
    <property type="molecule type" value="Genomic_DNA"/>
</dbReference>
<proteinExistence type="predicted"/>